<dbReference type="AlphaFoldDB" id="A0A2T3YVV0"/>
<evidence type="ECO:0000313" key="3">
    <source>
        <dbReference type="Proteomes" id="UP000240493"/>
    </source>
</evidence>
<dbReference type="EMBL" id="KZ679269">
    <property type="protein sequence ID" value="PTB36695.1"/>
    <property type="molecule type" value="Genomic_DNA"/>
</dbReference>
<proteinExistence type="predicted"/>
<gene>
    <name evidence="2" type="ORF">M441DRAFT_50749</name>
</gene>
<name>A0A2T3YVV0_TRIA4</name>
<feature type="signal peptide" evidence="1">
    <location>
        <begin position="1"/>
        <end position="17"/>
    </location>
</feature>
<sequence length="203" mass="22730">MGKNDFWRFGWWHVVLARTVTTKLPRSFFARPGKCNISFFGVRSTIRMKVLEPRTVFDVPEYQEYGPVTEGGLRYWAHWERGSKSASLLKVYILLLKRLTRFVLLEDLPVHRAYIWLGENIGSWGPAIAIGVWRPAHPLDGPQGLGLALDWDECHEPVQRCPTQEAISSLECSRQLQSPAATDATGAYASASIKGASSVLTDG</sequence>
<keyword evidence="3" id="KW-1185">Reference proteome</keyword>
<accession>A0A2T3YVV0</accession>
<feature type="chain" id="PRO_5015413803" evidence="1">
    <location>
        <begin position="18"/>
        <end position="203"/>
    </location>
</feature>
<reference evidence="2 3" key="1">
    <citation type="submission" date="2016-07" db="EMBL/GenBank/DDBJ databases">
        <title>Multiple horizontal gene transfer events from other fungi enriched the ability of initially mycotrophic Trichoderma (Ascomycota) to feed on dead plant biomass.</title>
        <authorList>
            <consortium name="DOE Joint Genome Institute"/>
            <person name="Aerts A."/>
            <person name="Atanasova L."/>
            <person name="Chenthamara K."/>
            <person name="Zhang J."/>
            <person name="Grujic M."/>
            <person name="Henrissat B."/>
            <person name="Kuo A."/>
            <person name="Salamov A."/>
            <person name="Lipzen A."/>
            <person name="Labutti K."/>
            <person name="Barry K."/>
            <person name="Miao Y."/>
            <person name="Rahimi M.J."/>
            <person name="Shen Q."/>
            <person name="Grigoriev I.V."/>
            <person name="Kubicek C.P."/>
            <person name="Druzhinina I.S."/>
        </authorList>
    </citation>
    <scope>NUCLEOTIDE SEQUENCE [LARGE SCALE GENOMIC DNA]</scope>
    <source>
        <strain evidence="2 3">CBS 433.97</strain>
    </source>
</reference>
<evidence type="ECO:0000313" key="2">
    <source>
        <dbReference type="EMBL" id="PTB36695.1"/>
    </source>
</evidence>
<dbReference type="Proteomes" id="UP000240493">
    <property type="component" value="Unassembled WGS sequence"/>
</dbReference>
<keyword evidence="1" id="KW-0732">Signal</keyword>
<evidence type="ECO:0000256" key="1">
    <source>
        <dbReference type="SAM" id="SignalP"/>
    </source>
</evidence>
<protein>
    <submittedName>
        <fullName evidence="2">Uncharacterized protein</fullName>
    </submittedName>
</protein>
<organism evidence="2 3">
    <name type="scientific">Trichoderma asperellum (strain ATCC 204424 / CBS 433.97 / NBRC 101777)</name>
    <dbReference type="NCBI Taxonomy" id="1042311"/>
    <lineage>
        <taxon>Eukaryota</taxon>
        <taxon>Fungi</taxon>
        <taxon>Dikarya</taxon>
        <taxon>Ascomycota</taxon>
        <taxon>Pezizomycotina</taxon>
        <taxon>Sordariomycetes</taxon>
        <taxon>Hypocreomycetidae</taxon>
        <taxon>Hypocreales</taxon>
        <taxon>Hypocreaceae</taxon>
        <taxon>Trichoderma</taxon>
    </lineage>
</organism>